<protein>
    <submittedName>
        <fullName evidence="1">Uncharacterized protein</fullName>
    </submittedName>
</protein>
<comment type="caution">
    <text evidence="1">The sequence shown here is derived from an EMBL/GenBank/DDBJ whole genome shotgun (WGS) entry which is preliminary data.</text>
</comment>
<gene>
    <name evidence="1" type="ORF">AABB81_15435</name>
</gene>
<dbReference type="Proteomes" id="UP001474120">
    <property type="component" value="Unassembled WGS sequence"/>
</dbReference>
<proteinExistence type="predicted"/>
<sequence>MIQKLLTDIEMEVKYNIYTEQKNLIAVKNLKELLNQIDYEAEAVPLEDKHKLSRLLVTLKGRALSDAENQLIERIIRK</sequence>
<name>A0ABU9L4I4_9FLAO</name>
<organism evidence="1 2">
    <name type="scientific">Lutimonas vermicola</name>
    <dbReference type="NCBI Taxonomy" id="414288"/>
    <lineage>
        <taxon>Bacteria</taxon>
        <taxon>Pseudomonadati</taxon>
        <taxon>Bacteroidota</taxon>
        <taxon>Flavobacteriia</taxon>
        <taxon>Flavobacteriales</taxon>
        <taxon>Flavobacteriaceae</taxon>
        <taxon>Lutimonas</taxon>
    </lineage>
</organism>
<accession>A0ABU9L4I4</accession>
<reference evidence="1 2" key="1">
    <citation type="submission" date="2024-04" db="EMBL/GenBank/DDBJ databases">
        <title>whole genome sequencing of Lutimonas vermicola strain IMCC1616.</title>
        <authorList>
            <person name="Bae S.S."/>
        </authorList>
    </citation>
    <scope>NUCLEOTIDE SEQUENCE [LARGE SCALE GENOMIC DNA]</scope>
    <source>
        <strain evidence="1 2">IMCC1616</strain>
    </source>
</reference>
<evidence type="ECO:0000313" key="1">
    <source>
        <dbReference type="EMBL" id="MEL4457299.1"/>
    </source>
</evidence>
<dbReference type="EMBL" id="JBCDNA010000003">
    <property type="protein sequence ID" value="MEL4457299.1"/>
    <property type="molecule type" value="Genomic_DNA"/>
</dbReference>
<keyword evidence="2" id="KW-1185">Reference proteome</keyword>
<dbReference type="RefSeq" id="WP_342161462.1">
    <property type="nucleotide sequence ID" value="NZ_JBCDNA010000003.1"/>
</dbReference>
<evidence type="ECO:0000313" key="2">
    <source>
        <dbReference type="Proteomes" id="UP001474120"/>
    </source>
</evidence>